<name>A0A1B7NJA7_9EURO</name>
<evidence type="ECO:0000313" key="3">
    <source>
        <dbReference type="Proteomes" id="UP000091918"/>
    </source>
</evidence>
<proteinExistence type="predicted"/>
<organism evidence="2 3">
    <name type="scientific">Emergomyces africanus</name>
    <dbReference type="NCBI Taxonomy" id="1955775"/>
    <lineage>
        <taxon>Eukaryota</taxon>
        <taxon>Fungi</taxon>
        <taxon>Dikarya</taxon>
        <taxon>Ascomycota</taxon>
        <taxon>Pezizomycotina</taxon>
        <taxon>Eurotiomycetes</taxon>
        <taxon>Eurotiomycetidae</taxon>
        <taxon>Onygenales</taxon>
        <taxon>Ajellomycetaceae</taxon>
        <taxon>Emergomyces</taxon>
    </lineage>
</organism>
<accession>A0A1B7NJA7</accession>
<protein>
    <submittedName>
        <fullName evidence="2">Uncharacterized protein</fullName>
    </submittedName>
</protein>
<dbReference type="STRING" id="1658172.A0A1B7NJA7"/>
<evidence type="ECO:0000313" key="2">
    <source>
        <dbReference type="EMBL" id="OAX76893.1"/>
    </source>
</evidence>
<feature type="region of interest" description="Disordered" evidence="1">
    <location>
        <begin position="27"/>
        <end position="59"/>
    </location>
</feature>
<dbReference type="EMBL" id="LGUA01004150">
    <property type="protein sequence ID" value="OAX76893.1"/>
    <property type="molecule type" value="Genomic_DNA"/>
</dbReference>
<comment type="caution">
    <text evidence="2">The sequence shown here is derived from an EMBL/GenBank/DDBJ whole genome shotgun (WGS) entry which is preliminary data.</text>
</comment>
<evidence type="ECO:0000256" key="1">
    <source>
        <dbReference type="SAM" id="MobiDB-lite"/>
    </source>
</evidence>
<gene>
    <name evidence="2" type="ORF">ACJ72_08814</name>
</gene>
<dbReference type="OrthoDB" id="2186602at2759"/>
<reference evidence="2 3" key="1">
    <citation type="submission" date="2015-07" db="EMBL/GenBank/DDBJ databases">
        <title>Emmonsia species relationships and genome sequence.</title>
        <authorList>
            <person name="Cuomo C.A."/>
            <person name="Schwartz I.S."/>
            <person name="Kenyon C."/>
            <person name="de Hoog G.S."/>
            <person name="Govender N.P."/>
            <person name="Botha A."/>
            <person name="Moreno L."/>
            <person name="de Vries M."/>
            <person name="Munoz J.F."/>
            <person name="Stielow J.B."/>
        </authorList>
    </citation>
    <scope>NUCLEOTIDE SEQUENCE [LARGE SCALE GENOMIC DNA]</scope>
    <source>
        <strain evidence="2 3">CBS 136260</strain>
    </source>
</reference>
<keyword evidence="3" id="KW-1185">Reference proteome</keyword>
<sequence>MATTTTMETAEAADPHLADPLLSLRRALSPSSSASTSTSPSNQPVLLTSPSPTDTTTDLTTATHLYLPPTSQCIPLSTPTRFISAAAGNIPIDLRSIYFAWLKRDVPIETFVFS</sequence>
<dbReference type="AlphaFoldDB" id="A0A1B7NJA7"/>
<dbReference type="Proteomes" id="UP000091918">
    <property type="component" value="Unassembled WGS sequence"/>
</dbReference>